<keyword evidence="2" id="KW-1185">Reference proteome</keyword>
<dbReference type="EMBL" id="JASCZI010243957">
    <property type="protein sequence ID" value="MED6213769.1"/>
    <property type="molecule type" value="Genomic_DNA"/>
</dbReference>
<protein>
    <submittedName>
        <fullName evidence="1">Uncharacterized protein</fullName>
    </submittedName>
</protein>
<feature type="non-terminal residue" evidence="1">
    <location>
        <position position="1"/>
    </location>
</feature>
<proteinExistence type="predicted"/>
<reference evidence="1 2" key="1">
    <citation type="journal article" date="2023" name="Plants (Basel)">
        <title>Bridging the Gap: Combining Genomics and Transcriptomics Approaches to Understand Stylosanthes scabra, an Orphan Legume from the Brazilian Caatinga.</title>
        <authorList>
            <person name="Ferreira-Neto J.R.C."/>
            <person name="da Silva M.D."/>
            <person name="Binneck E."/>
            <person name="de Melo N.F."/>
            <person name="da Silva R.H."/>
            <person name="de Melo A.L.T.M."/>
            <person name="Pandolfi V."/>
            <person name="Bustamante F.O."/>
            <person name="Brasileiro-Vidal A.C."/>
            <person name="Benko-Iseppon A.M."/>
        </authorList>
    </citation>
    <scope>NUCLEOTIDE SEQUENCE [LARGE SCALE GENOMIC DNA]</scope>
    <source>
        <tissue evidence="1">Leaves</tissue>
    </source>
</reference>
<accession>A0ABU6YU97</accession>
<organism evidence="1 2">
    <name type="scientific">Stylosanthes scabra</name>
    <dbReference type="NCBI Taxonomy" id="79078"/>
    <lineage>
        <taxon>Eukaryota</taxon>
        <taxon>Viridiplantae</taxon>
        <taxon>Streptophyta</taxon>
        <taxon>Embryophyta</taxon>
        <taxon>Tracheophyta</taxon>
        <taxon>Spermatophyta</taxon>
        <taxon>Magnoliopsida</taxon>
        <taxon>eudicotyledons</taxon>
        <taxon>Gunneridae</taxon>
        <taxon>Pentapetalae</taxon>
        <taxon>rosids</taxon>
        <taxon>fabids</taxon>
        <taxon>Fabales</taxon>
        <taxon>Fabaceae</taxon>
        <taxon>Papilionoideae</taxon>
        <taxon>50 kb inversion clade</taxon>
        <taxon>dalbergioids sensu lato</taxon>
        <taxon>Dalbergieae</taxon>
        <taxon>Pterocarpus clade</taxon>
        <taxon>Stylosanthes</taxon>
    </lineage>
</organism>
<evidence type="ECO:0000313" key="2">
    <source>
        <dbReference type="Proteomes" id="UP001341840"/>
    </source>
</evidence>
<name>A0ABU6YU97_9FABA</name>
<sequence>AKIGPKVAKERARNEKITKKLEGQIQCLCVRTKTDVHTHCHDLGGTSKLEPDPMRTHLK</sequence>
<comment type="caution">
    <text evidence="1">The sequence shown here is derived from an EMBL/GenBank/DDBJ whole genome shotgun (WGS) entry which is preliminary data.</text>
</comment>
<evidence type="ECO:0000313" key="1">
    <source>
        <dbReference type="EMBL" id="MED6213769.1"/>
    </source>
</evidence>
<feature type="non-terminal residue" evidence="1">
    <location>
        <position position="59"/>
    </location>
</feature>
<gene>
    <name evidence="1" type="ORF">PIB30_096583</name>
</gene>
<dbReference type="Proteomes" id="UP001341840">
    <property type="component" value="Unassembled WGS sequence"/>
</dbReference>